<dbReference type="OrthoDB" id="9780101at2"/>
<feature type="domain" description="Copper amine oxidase-like N-terminal" evidence="1">
    <location>
        <begin position="28"/>
        <end position="88"/>
    </location>
</feature>
<dbReference type="Gene3D" id="3.30.457.10">
    <property type="entry name" value="Copper amine oxidase-like, N-terminal domain"/>
    <property type="match status" value="1"/>
</dbReference>
<organism evidence="2 3">
    <name type="scientific">Brevibacillus borstelensis AK1</name>
    <dbReference type="NCBI Taxonomy" id="1300222"/>
    <lineage>
        <taxon>Bacteria</taxon>
        <taxon>Bacillati</taxon>
        <taxon>Bacillota</taxon>
        <taxon>Bacilli</taxon>
        <taxon>Bacillales</taxon>
        <taxon>Paenibacillaceae</taxon>
        <taxon>Brevibacillus</taxon>
    </lineage>
</organism>
<evidence type="ECO:0000313" key="3">
    <source>
        <dbReference type="Proteomes" id="UP000012081"/>
    </source>
</evidence>
<dbReference type="Pfam" id="PF07833">
    <property type="entry name" value="Cu_amine_oxidN1"/>
    <property type="match status" value="1"/>
</dbReference>
<dbReference type="AlphaFoldDB" id="M8DVH3"/>
<dbReference type="SUPFAM" id="SSF55383">
    <property type="entry name" value="Copper amine oxidase, domain N"/>
    <property type="match status" value="1"/>
</dbReference>
<reference evidence="2 3" key="1">
    <citation type="submission" date="2013-03" db="EMBL/GenBank/DDBJ databases">
        <title>Assembly of a new bacterial strain Brevibacillus borstelensis AK1.</title>
        <authorList>
            <person name="Rajan I."/>
            <person name="PoliReddy D."/>
            <person name="Sugumar T."/>
            <person name="Rathinam K."/>
            <person name="Alqarawi S."/>
            <person name="Khalil A.B."/>
            <person name="Sivakumar N."/>
        </authorList>
    </citation>
    <scope>NUCLEOTIDE SEQUENCE [LARGE SCALE GENOMIC DNA]</scope>
    <source>
        <strain evidence="2 3">AK1</strain>
    </source>
</reference>
<dbReference type="RefSeq" id="WP_003390536.1">
    <property type="nucleotide sequence ID" value="NZ_APBN01000011.1"/>
</dbReference>
<dbReference type="EMBL" id="APBN01000011">
    <property type="protein sequence ID" value="EMT50996.1"/>
    <property type="molecule type" value="Genomic_DNA"/>
</dbReference>
<accession>M8DVH3</accession>
<dbReference type="GeneID" id="89499642"/>
<dbReference type="InterPro" id="IPR012854">
    <property type="entry name" value="Cu_amine_oxidase-like_N"/>
</dbReference>
<dbReference type="Proteomes" id="UP000012081">
    <property type="component" value="Unassembled WGS sequence"/>
</dbReference>
<evidence type="ECO:0000259" key="1">
    <source>
        <dbReference type="Pfam" id="PF07833"/>
    </source>
</evidence>
<dbReference type="PATRIC" id="fig|1300222.3.peg.4285"/>
<proteinExistence type="predicted"/>
<name>M8DVH3_9BACL</name>
<sequence>MFHISKKVIIGGVAGALLFTGGMLAGSNSAIAKKGTQSIKANFANIKLMINGKEIQTKAEPFTYNGNVYVPAATIANMFGIGQKWDNSVPAVRFEGPDRVTSDPIFGGMQGQQTYPFPLDYVYALRPGFEKVVNIVNNKELVIPKMESTGKLSEISRMVHGNMFYMLETNSQGSFINGYEIDKVNTGITKLFSRQIEPVKGKLTFNESTREFTEKIHEYVDGKLKLVGVKVYLINWDNMITKTDELLMK</sequence>
<dbReference type="InterPro" id="IPR036582">
    <property type="entry name" value="Mao_N_sf"/>
</dbReference>
<dbReference type="STRING" id="1300222.I532_20361"/>
<evidence type="ECO:0000313" key="2">
    <source>
        <dbReference type="EMBL" id="EMT50996.1"/>
    </source>
</evidence>
<comment type="caution">
    <text evidence="2">The sequence shown here is derived from an EMBL/GenBank/DDBJ whole genome shotgun (WGS) entry which is preliminary data.</text>
</comment>
<protein>
    <recommendedName>
        <fullName evidence="1">Copper amine oxidase-like N-terminal domain-containing protein</fullName>
    </recommendedName>
</protein>
<gene>
    <name evidence="2" type="ORF">I532_20361</name>
</gene>
<keyword evidence="3" id="KW-1185">Reference proteome</keyword>